<feature type="compositionally biased region" description="Gly residues" evidence="1">
    <location>
        <begin position="408"/>
        <end position="423"/>
    </location>
</feature>
<keyword evidence="4" id="KW-1185">Reference proteome</keyword>
<evidence type="ECO:0000313" key="3">
    <source>
        <dbReference type="EMBL" id="KAK4353520.1"/>
    </source>
</evidence>
<dbReference type="Pfam" id="PF14111">
    <property type="entry name" value="DUF4283"/>
    <property type="match status" value="3"/>
</dbReference>
<feature type="region of interest" description="Disordered" evidence="1">
    <location>
        <begin position="1"/>
        <end position="20"/>
    </location>
</feature>
<feature type="compositionally biased region" description="Pro residues" evidence="1">
    <location>
        <begin position="1244"/>
        <end position="1258"/>
    </location>
</feature>
<reference evidence="3" key="1">
    <citation type="submission" date="2023-12" db="EMBL/GenBank/DDBJ databases">
        <title>Genome assembly of Anisodus tanguticus.</title>
        <authorList>
            <person name="Wang Y.-J."/>
        </authorList>
    </citation>
    <scope>NUCLEOTIDE SEQUENCE</scope>
    <source>
        <strain evidence="3">KB-2021</strain>
        <tissue evidence="3">Leaf</tissue>
    </source>
</reference>
<feature type="compositionally biased region" description="Low complexity" evidence="1">
    <location>
        <begin position="319"/>
        <end position="331"/>
    </location>
</feature>
<accession>A0AAE1RKX5</accession>
<feature type="region of interest" description="Disordered" evidence="1">
    <location>
        <begin position="295"/>
        <end position="368"/>
    </location>
</feature>
<feature type="compositionally biased region" description="Polar residues" evidence="1">
    <location>
        <begin position="1336"/>
        <end position="1345"/>
    </location>
</feature>
<organism evidence="3 4">
    <name type="scientific">Anisodus tanguticus</name>
    <dbReference type="NCBI Taxonomy" id="243964"/>
    <lineage>
        <taxon>Eukaryota</taxon>
        <taxon>Viridiplantae</taxon>
        <taxon>Streptophyta</taxon>
        <taxon>Embryophyta</taxon>
        <taxon>Tracheophyta</taxon>
        <taxon>Spermatophyta</taxon>
        <taxon>Magnoliopsida</taxon>
        <taxon>eudicotyledons</taxon>
        <taxon>Gunneridae</taxon>
        <taxon>Pentapetalae</taxon>
        <taxon>asterids</taxon>
        <taxon>lamiids</taxon>
        <taxon>Solanales</taxon>
        <taxon>Solanaceae</taxon>
        <taxon>Solanoideae</taxon>
        <taxon>Hyoscyameae</taxon>
        <taxon>Anisodus</taxon>
    </lineage>
</organism>
<feature type="compositionally biased region" description="Gly residues" evidence="1">
    <location>
        <begin position="869"/>
        <end position="884"/>
    </location>
</feature>
<feature type="domain" description="DUF4283" evidence="2">
    <location>
        <begin position="92"/>
        <end position="179"/>
    </location>
</feature>
<feature type="region of interest" description="Disordered" evidence="1">
    <location>
        <begin position="869"/>
        <end position="889"/>
    </location>
</feature>
<feature type="compositionally biased region" description="Polar residues" evidence="1">
    <location>
        <begin position="961"/>
        <end position="992"/>
    </location>
</feature>
<dbReference type="PANTHER" id="PTHR31286">
    <property type="entry name" value="GLYCINE-RICH CELL WALL STRUCTURAL PROTEIN 1.8-LIKE"/>
    <property type="match status" value="1"/>
</dbReference>
<evidence type="ECO:0000313" key="4">
    <source>
        <dbReference type="Proteomes" id="UP001291623"/>
    </source>
</evidence>
<sequence length="1389" mass="150833">MAIPATGRPPPEVGHHPPISAHPLNFSNVLKSSPTIPFLSSPETAINGGTSSPCGNASPMSSSIPIKHIVYLHGEPTVRFEKKEVEVMIHQQNLNLAVIGKFSHGWPEIGLLRTAIPKQCGLKAEVNIGLLCDRHVLIRCTIAEDYDTLMSRQTFEIKEKNKHYLMRTFKWDVTFNPDEETRFAYGWISFPGLPPHFHGESSLFSMAASVGIPISIDSATRNKTRPSSARVKVEVDLLKAHPKSVLIQVGEGAEITSTQQRIRYDFLPKYCTNCKLQGHDSIGCWKLHPELRPNKADPTVAGGSKAAGGEKSKSHHPTHPSLSSTSHPTNSEWQTVNHRRKTTGKGNPNPPQNTKNPSNSLETPIPATGTVNTMSLAVGNTVQATENTILKKNTFFEISDAGNPTGILGGAGNPTGTLGGAGDPTGTLPAPSPVQAAHPPETLAAVERRFSASLSPKPFRHSMAIPATGRPPPEVGHHPPTPAQPPNYASLLKSAPNIPSSQLAESANDGNPSPCGVHSPMSMAIPIKPIVYLHGEPTVRFEKKEVEAMIHQQELNLAVIGKFSHGWPEIGLLRTAIPKQCGLKAEVNIGLLCDRHLLIRCTIAEDYDTLMSKQTFEIKEKNKPYLMRTFKWDVTFNPDEETRFAYGWISFPGLPPHFHGEASLFSMAASVGKPISIDSATRNKTRPSSARVKVEVDLLKVHPKSVLIQVGEGAEITSTSQRIRYDFLPKYCPNCKLQGHDSIGCWKLNPELRPNKADPTVAGGSTAAGGEKSKSHHPTHPPLSSTSHPTNSEWQTVNHRRKTTGKGNPNPPQNTKNPSNSLEDPIPATGTVNTTSLAVGNTVQATENTILQKNTFFEISDAGNPTGILGGAGNPTGTLGGAGDPTGTLPAPFPVQAAHPPETLAAVVAAGPNPSRMAQNPNPNPNPNTTIPETPNPQNPKPPTGNPFPETSSDATPPEKNPQNSDPSPTTRPAISPTQNQTQAQTVSAQPTPTIRFSNQEVASMVEQQDLKYAVVGKFSHGMPSIAFLRTAIPKQCSLKAEVNIGLLHNRHVLIRCSIEEDYVTLMSRPNFWIKENSKSFLMRTFKWDIWFTPEEETSKAVIWLSFPNLPPNFYVPSILFSIASAVGRPIAIDAATLNKTRPSCARVKVEADLLQEHPQKYNIQIMNGEEMETISYKIRYDFLPKYCTTCMLQGHDLQGCWKEHPELQPEKRNHGEDAVVAAAKSKAPNPTLPPTNPSRQNPNPKPLPKAPNPPPPQEWTTVTHKRKKQNAKKQPLDLMETAIPATETTPQVVLDVGNIASSSKQPILTQILTEIGFLPTEPVIPASLAVGNTASQAQQPTSIQFRVKPDPEPDPTKSNSGNLASRKQPTTTNPPGIWRKSRFAAAKP</sequence>
<dbReference type="InterPro" id="IPR040256">
    <property type="entry name" value="At4g02000-like"/>
</dbReference>
<feature type="domain" description="DUF4283" evidence="2">
    <location>
        <begin position="553"/>
        <end position="640"/>
    </location>
</feature>
<protein>
    <recommendedName>
        <fullName evidence="2">DUF4283 domain-containing protein</fullName>
    </recommendedName>
</protein>
<feature type="compositionally biased region" description="Pro residues" evidence="1">
    <location>
        <begin position="934"/>
        <end position="946"/>
    </location>
</feature>
<feature type="domain" description="DUF4283" evidence="2">
    <location>
        <begin position="1008"/>
        <end position="1096"/>
    </location>
</feature>
<feature type="compositionally biased region" description="Polar residues" evidence="1">
    <location>
        <begin position="813"/>
        <end position="822"/>
    </location>
</feature>
<feature type="region of interest" description="Disordered" evidence="1">
    <location>
        <begin position="912"/>
        <end position="992"/>
    </location>
</feature>
<dbReference type="Proteomes" id="UP001291623">
    <property type="component" value="Unassembled WGS sequence"/>
</dbReference>
<dbReference type="EMBL" id="JAVYJV010000015">
    <property type="protein sequence ID" value="KAK4353520.1"/>
    <property type="molecule type" value="Genomic_DNA"/>
</dbReference>
<feature type="region of interest" description="Disordered" evidence="1">
    <location>
        <begin position="458"/>
        <end position="494"/>
    </location>
</feature>
<evidence type="ECO:0000259" key="2">
    <source>
        <dbReference type="Pfam" id="PF14111"/>
    </source>
</evidence>
<feature type="region of interest" description="Disordered" evidence="1">
    <location>
        <begin position="408"/>
        <end position="435"/>
    </location>
</feature>
<feature type="region of interest" description="Disordered" evidence="1">
    <location>
        <begin position="756"/>
        <end position="833"/>
    </location>
</feature>
<dbReference type="PANTHER" id="PTHR31286:SF179">
    <property type="entry name" value="RNASE H TYPE-1 DOMAIN-CONTAINING PROTEIN"/>
    <property type="match status" value="1"/>
</dbReference>
<dbReference type="InterPro" id="IPR025558">
    <property type="entry name" value="DUF4283"/>
</dbReference>
<feature type="compositionally biased region" description="Pro residues" evidence="1">
    <location>
        <begin position="469"/>
        <end position="485"/>
    </location>
</feature>
<feature type="compositionally biased region" description="Polar residues" evidence="1">
    <location>
        <begin position="352"/>
        <end position="362"/>
    </location>
</feature>
<gene>
    <name evidence="3" type="ORF">RND71_029038</name>
</gene>
<feature type="region of interest" description="Disordered" evidence="1">
    <location>
        <begin position="1225"/>
        <end position="1277"/>
    </location>
</feature>
<feature type="region of interest" description="Disordered" evidence="1">
    <location>
        <begin position="1336"/>
        <end position="1389"/>
    </location>
</feature>
<proteinExistence type="predicted"/>
<evidence type="ECO:0000256" key="1">
    <source>
        <dbReference type="SAM" id="MobiDB-lite"/>
    </source>
</evidence>
<name>A0AAE1RKX5_9SOLA</name>
<comment type="caution">
    <text evidence="3">The sequence shown here is derived from an EMBL/GenBank/DDBJ whole genome shotgun (WGS) entry which is preliminary data.</text>
</comment>
<feature type="compositionally biased region" description="Polar residues" evidence="1">
    <location>
        <begin position="1357"/>
        <end position="1375"/>
    </location>
</feature>